<gene>
    <name evidence="2" type="ORF">AB2U05_34815</name>
</gene>
<feature type="compositionally biased region" description="Basic and acidic residues" evidence="1">
    <location>
        <begin position="34"/>
        <end position="47"/>
    </location>
</feature>
<reference evidence="2" key="1">
    <citation type="submission" date="2024-07" db="EMBL/GenBank/DDBJ databases">
        <authorList>
            <person name="Yu S.T."/>
        </authorList>
    </citation>
    <scope>NUCLEOTIDE SEQUENCE</scope>
    <source>
        <strain evidence="2">Y1</strain>
    </source>
</reference>
<accession>A0AB39TW25</accession>
<organism evidence="2">
    <name type="scientific">Streptomyces sp. Y1</name>
    <dbReference type="NCBI Taxonomy" id="3238634"/>
    <lineage>
        <taxon>Bacteria</taxon>
        <taxon>Bacillati</taxon>
        <taxon>Actinomycetota</taxon>
        <taxon>Actinomycetes</taxon>
        <taxon>Kitasatosporales</taxon>
        <taxon>Streptomycetaceae</taxon>
        <taxon>Streptomyces</taxon>
    </lineage>
</organism>
<dbReference type="EMBL" id="CP163445">
    <property type="protein sequence ID" value="XDQ83315.1"/>
    <property type="molecule type" value="Genomic_DNA"/>
</dbReference>
<name>A0AB39TW25_9ACTN</name>
<proteinExistence type="predicted"/>
<evidence type="ECO:0000313" key="2">
    <source>
        <dbReference type="EMBL" id="XDQ83315.1"/>
    </source>
</evidence>
<protein>
    <submittedName>
        <fullName evidence="2">Uncharacterized protein</fullName>
    </submittedName>
</protein>
<sequence>MSTPEEHGDPRVDERARERSAEQRNITAPTPADVRAEGEAEPDRGEEWGEDEEPPAGTRAP</sequence>
<feature type="region of interest" description="Disordered" evidence="1">
    <location>
        <begin position="1"/>
        <end position="61"/>
    </location>
</feature>
<feature type="compositionally biased region" description="Basic and acidic residues" evidence="1">
    <location>
        <begin position="1"/>
        <end position="22"/>
    </location>
</feature>
<evidence type="ECO:0000256" key="1">
    <source>
        <dbReference type="SAM" id="MobiDB-lite"/>
    </source>
</evidence>
<dbReference type="RefSeq" id="WP_369185473.1">
    <property type="nucleotide sequence ID" value="NZ_CP163445.1"/>
</dbReference>
<dbReference type="AlphaFoldDB" id="A0AB39TW25"/>